<keyword evidence="4" id="KW-1185">Reference proteome</keyword>
<evidence type="ECO:0000259" key="2">
    <source>
        <dbReference type="SMART" id="SM00829"/>
    </source>
</evidence>
<dbReference type="InterPro" id="IPR013154">
    <property type="entry name" value="ADH-like_N"/>
</dbReference>
<name>A0A1X7A200_9RHOB</name>
<dbReference type="SUPFAM" id="SSF50129">
    <property type="entry name" value="GroES-like"/>
    <property type="match status" value="1"/>
</dbReference>
<dbReference type="PANTHER" id="PTHR43677">
    <property type="entry name" value="SHORT-CHAIN DEHYDROGENASE/REDUCTASE"/>
    <property type="match status" value="1"/>
</dbReference>
<dbReference type="Gene3D" id="3.40.50.720">
    <property type="entry name" value="NAD(P)-binding Rossmann-like Domain"/>
    <property type="match status" value="1"/>
</dbReference>
<dbReference type="GO" id="GO:0003960">
    <property type="term" value="F:quinone reductase (NADPH) activity"/>
    <property type="evidence" value="ECO:0007669"/>
    <property type="project" value="UniProtKB-EC"/>
</dbReference>
<dbReference type="InterPro" id="IPR011032">
    <property type="entry name" value="GroES-like_sf"/>
</dbReference>
<dbReference type="OrthoDB" id="4190732at2"/>
<keyword evidence="3" id="KW-0560">Oxidoreductase</keyword>
<sequence length="318" mass="33915">MRAWRCRGADSQPQLEHLDADTPGPGELLVEVRACGLNFADLLMIRGQYQETPTHPFTLGMEISGLVRAVGDGVDIATDTRVAAFPGQGGLADYAIVSADRAVTLPEGMDYDSAAALQIAYGTSHLALDHRARLRPGETLLVLGATGGVGLTAVELGKLMGARVIAVARGADKEEIARSAGADIYLDSETADLRAEVKALGGADVVYDPVGGALGEAAFRACNPEARYLLIGFASGSTPAIKPNHMLVKNIDLIGFYWGAYFKFRPEVLTRSLATLLDWHAQGRIHPHISHRLPLEQAMEGLDLLRDRAASGKVIIQP</sequence>
<dbReference type="SUPFAM" id="SSF51735">
    <property type="entry name" value="NAD(P)-binding Rossmann-fold domains"/>
    <property type="match status" value="1"/>
</dbReference>
<reference evidence="4" key="1">
    <citation type="submission" date="2017-03" db="EMBL/GenBank/DDBJ databases">
        <authorList>
            <person name="Rodrigo-Torres L."/>
            <person name="Arahal R.D."/>
            <person name="Lucena T."/>
        </authorList>
    </citation>
    <scope>NUCLEOTIDE SEQUENCE [LARGE SCALE GENOMIC DNA]</scope>
    <source>
        <strain evidence="4">CECT 7751</strain>
    </source>
</reference>
<gene>
    <name evidence="3" type="primary">qorA_2</name>
    <name evidence="3" type="ORF">PSM7751_03434</name>
</gene>
<dbReference type="Pfam" id="PF00107">
    <property type="entry name" value="ADH_zinc_N"/>
    <property type="match status" value="1"/>
</dbReference>
<dbReference type="CDD" id="cd08241">
    <property type="entry name" value="QOR1"/>
    <property type="match status" value="1"/>
</dbReference>
<protein>
    <submittedName>
        <fullName evidence="3">Quinone oxidoreductase 1</fullName>
        <ecNumber evidence="3">1.6.5.5</ecNumber>
    </submittedName>
</protein>
<dbReference type="RefSeq" id="WP_085889458.1">
    <property type="nucleotide sequence ID" value="NZ_FWFN01000007.1"/>
</dbReference>
<dbReference type="InterPro" id="IPR020843">
    <property type="entry name" value="ER"/>
</dbReference>
<evidence type="ECO:0000313" key="3">
    <source>
        <dbReference type="EMBL" id="SLN66303.1"/>
    </source>
</evidence>
<dbReference type="Gene3D" id="3.90.180.10">
    <property type="entry name" value="Medium-chain alcohol dehydrogenases, catalytic domain"/>
    <property type="match status" value="1"/>
</dbReference>
<dbReference type="InterPro" id="IPR013149">
    <property type="entry name" value="ADH-like_C"/>
</dbReference>
<dbReference type="Proteomes" id="UP000193963">
    <property type="component" value="Unassembled WGS sequence"/>
</dbReference>
<dbReference type="PANTHER" id="PTHR43677:SF4">
    <property type="entry name" value="QUINONE OXIDOREDUCTASE-LIKE PROTEIN 2"/>
    <property type="match status" value="1"/>
</dbReference>
<accession>A0A1X7A200</accession>
<dbReference type="EMBL" id="FWFN01000007">
    <property type="protein sequence ID" value="SLN66303.1"/>
    <property type="molecule type" value="Genomic_DNA"/>
</dbReference>
<evidence type="ECO:0000256" key="1">
    <source>
        <dbReference type="SAM" id="MobiDB-lite"/>
    </source>
</evidence>
<evidence type="ECO:0000313" key="4">
    <source>
        <dbReference type="Proteomes" id="UP000193963"/>
    </source>
</evidence>
<dbReference type="SMART" id="SM00829">
    <property type="entry name" value="PKS_ER"/>
    <property type="match status" value="1"/>
</dbReference>
<dbReference type="Pfam" id="PF08240">
    <property type="entry name" value="ADH_N"/>
    <property type="match status" value="1"/>
</dbReference>
<dbReference type="EC" id="1.6.5.5" evidence="3"/>
<organism evidence="3 4">
    <name type="scientific">Pseudooceanicola marinus</name>
    <dbReference type="NCBI Taxonomy" id="396013"/>
    <lineage>
        <taxon>Bacteria</taxon>
        <taxon>Pseudomonadati</taxon>
        <taxon>Pseudomonadota</taxon>
        <taxon>Alphaproteobacteria</taxon>
        <taxon>Rhodobacterales</taxon>
        <taxon>Paracoccaceae</taxon>
        <taxon>Pseudooceanicola</taxon>
    </lineage>
</organism>
<dbReference type="InterPro" id="IPR051397">
    <property type="entry name" value="Zn-ADH-like_protein"/>
</dbReference>
<feature type="domain" description="Enoyl reductase (ER)" evidence="2">
    <location>
        <begin position="8"/>
        <end position="316"/>
    </location>
</feature>
<dbReference type="InterPro" id="IPR036291">
    <property type="entry name" value="NAD(P)-bd_dom_sf"/>
</dbReference>
<dbReference type="AlphaFoldDB" id="A0A1X7A200"/>
<proteinExistence type="predicted"/>
<feature type="region of interest" description="Disordered" evidence="1">
    <location>
        <begin position="1"/>
        <end position="22"/>
    </location>
</feature>